<gene>
    <name evidence="2" type="ORF">OdinLCB4_000740</name>
</gene>
<dbReference type="Proteomes" id="UP000186851">
    <property type="component" value="Chromosome"/>
</dbReference>
<reference evidence="2" key="2">
    <citation type="journal article" date="2022" name="Nat. Microbiol.">
        <title>A closed Candidatus Odinarchaeum chromosome exposes Asgard archaeal viruses.</title>
        <authorList>
            <person name="Tamarit D."/>
            <person name="Caceres E.F."/>
            <person name="Krupovic M."/>
            <person name="Nijland R."/>
            <person name="Eme L."/>
            <person name="Robinson N.P."/>
            <person name="Ettema T.J.G."/>
        </authorList>
    </citation>
    <scope>NUCLEOTIDE SEQUENCE</scope>
    <source>
        <strain evidence="2">LCB_4</strain>
    </source>
</reference>
<dbReference type="PANTHER" id="PTHR43845">
    <property type="entry name" value="BLR5969 PROTEIN"/>
    <property type="match status" value="1"/>
</dbReference>
<feature type="domain" description="AMP-dependent synthetase/ligase" evidence="1">
    <location>
        <begin position="105"/>
        <end position="306"/>
    </location>
</feature>
<name>A0AAF0D2H1_ODILC</name>
<proteinExistence type="predicted"/>
<evidence type="ECO:0000259" key="1">
    <source>
        <dbReference type="Pfam" id="PF00501"/>
    </source>
</evidence>
<dbReference type="KEGG" id="oyw:OdinLCB4_000740"/>
<dbReference type="AlphaFoldDB" id="A0AAF0D2H1"/>
<dbReference type="SUPFAM" id="SSF56801">
    <property type="entry name" value="Acetyl-CoA synthetase-like"/>
    <property type="match status" value="1"/>
</dbReference>
<reference evidence="2" key="1">
    <citation type="journal article" date="2017" name="Nature">
        <title>Asgard archaea illuminate the origin of eukaryotic cellular complexity.</title>
        <authorList>
            <person name="Zaremba-Niedzwiedzka K."/>
            <person name="Caceres E.F."/>
            <person name="Saw J.H."/>
            <person name="Backstrom D."/>
            <person name="Juzokaite L."/>
            <person name="Vancaester E."/>
            <person name="Seitz K.W."/>
            <person name="Anantharaman K."/>
            <person name="Starnawski P."/>
            <person name="Kjeldsen K.U."/>
            <person name="Scott M.B."/>
            <person name="Nunoura T."/>
            <person name="Banfield J.F."/>
            <person name="Schramm A."/>
            <person name="Baker B.J."/>
            <person name="Spang A."/>
            <person name="Ettema T.J.G."/>
        </authorList>
    </citation>
    <scope>NUCLEOTIDE SEQUENCE</scope>
    <source>
        <strain evidence="2">LCB_4</strain>
    </source>
</reference>
<dbReference type="InterPro" id="IPR000873">
    <property type="entry name" value="AMP-dep_synth/lig_dom"/>
</dbReference>
<sequence length="455" mass="52641">MNEKLVAYLIGKRLQNLRRKLSCLDSSNSEKIFRKINRKILDKILRYKLYKTLKHSITNSPFYRKSLSTFSKEINLKNCLNLIEKLSFTYPSDISRMPELFLAVPLSEIVAYHFTAGTTGKRKILYVTRQDLDLIYYNYSLGFYWSGVVRSDVAQVMFSFDIWQLGLLFEEAFRRMGVKTIPSGNFISFLEQKNFIEDYNVSVLAGTPSYMYQLAREIDLSTQAKERIKNIFLGGEGVSKMRRRYIQDKLGGEIFLGYGLMEFGGGVASECRQHNGFHISSNVIPEIVDVKTGERVCEEEYGELVLTSLDREGTPLIRYRTGDVTRFLEGDCDCGLPLWRIDYIKGRLDDRVTVGTAEKYYPAVFEELLESVEGVINFQIEVTKLNGKDNLRILVKSVNDTSEIKKRILEKMYSISTLRNDIEKTKTINPLQIVFVDNLEDYPKRKIILDKRRLD</sequence>
<evidence type="ECO:0000313" key="3">
    <source>
        <dbReference type="Proteomes" id="UP000186851"/>
    </source>
</evidence>
<dbReference type="EMBL" id="CP091871">
    <property type="protein sequence ID" value="WEU40492.1"/>
    <property type="molecule type" value="Genomic_DNA"/>
</dbReference>
<dbReference type="Gene3D" id="3.40.50.12780">
    <property type="entry name" value="N-terminal domain of ligase-like"/>
    <property type="match status" value="1"/>
</dbReference>
<evidence type="ECO:0000313" key="2">
    <source>
        <dbReference type="EMBL" id="WEU40492.1"/>
    </source>
</evidence>
<organism evidence="2 3">
    <name type="scientific">Odinarchaeota yellowstonii (strain LCB_4)</name>
    <dbReference type="NCBI Taxonomy" id="1841599"/>
    <lineage>
        <taxon>Archaea</taxon>
        <taxon>Promethearchaeati</taxon>
        <taxon>Candidatus Odinarchaeota</taxon>
        <taxon>Candidatus Odinarchaeia</taxon>
        <taxon>Candidatus Odinarchaeales</taxon>
        <taxon>Candidatus Odinarchaeaceae</taxon>
        <taxon>Candidatus Odinarchaeum</taxon>
    </lineage>
</organism>
<dbReference type="Pfam" id="PF00501">
    <property type="entry name" value="AMP-binding"/>
    <property type="match status" value="1"/>
</dbReference>
<dbReference type="PANTHER" id="PTHR43845:SF1">
    <property type="entry name" value="BLR5969 PROTEIN"/>
    <property type="match status" value="1"/>
</dbReference>
<protein>
    <submittedName>
        <fullName evidence="2">AMP-binding protein</fullName>
    </submittedName>
</protein>
<accession>A0AAF0D2H1</accession>
<dbReference type="InterPro" id="IPR042099">
    <property type="entry name" value="ANL_N_sf"/>
</dbReference>